<organism>
    <name type="scientific">Ixodes scapularis</name>
    <name type="common">Black-legged tick</name>
    <name type="synonym">Deer tick</name>
    <dbReference type="NCBI Taxonomy" id="6945"/>
    <lineage>
        <taxon>Eukaryota</taxon>
        <taxon>Metazoa</taxon>
        <taxon>Ecdysozoa</taxon>
        <taxon>Arthropoda</taxon>
        <taxon>Chelicerata</taxon>
        <taxon>Arachnida</taxon>
        <taxon>Acari</taxon>
        <taxon>Parasitiformes</taxon>
        <taxon>Ixodida</taxon>
        <taxon>Ixodoidea</taxon>
        <taxon>Ixodidae</taxon>
        <taxon>Ixodinae</taxon>
        <taxon>Ixodes</taxon>
    </lineage>
</organism>
<dbReference type="Proteomes" id="UP000001555">
    <property type="component" value="Unassembled WGS sequence"/>
</dbReference>
<dbReference type="VEuPathDB" id="VectorBase:ISCP_003871"/>
<feature type="region of interest" description="Disordered" evidence="1">
    <location>
        <begin position="50"/>
        <end position="73"/>
    </location>
</feature>
<dbReference type="VEuPathDB" id="VectorBase:ISCW024861"/>
<dbReference type="PaxDb" id="6945-B7QKB4"/>
<dbReference type="EMBL" id="ABJB010342225">
    <property type="status" value="NOT_ANNOTATED_CDS"/>
    <property type="molecule type" value="Genomic_DNA"/>
</dbReference>
<dbReference type="InParanoid" id="B7QKB4"/>
<evidence type="ECO:0000256" key="1">
    <source>
        <dbReference type="SAM" id="MobiDB-lite"/>
    </source>
</evidence>
<reference evidence="3" key="2">
    <citation type="submission" date="2020-05" db="UniProtKB">
        <authorList>
            <consortium name="EnsemblMetazoa"/>
        </authorList>
    </citation>
    <scope>IDENTIFICATION</scope>
    <source>
        <strain evidence="3">wikel</strain>
    </source>
</reference>
<dbReference type="AlphaFoldDB" id="B7QKB4"/>
<dbReference type="EnsemblMetazoa" id="ISCW024861-RA">
    <property type="protein sequence ID" value="ISCW024861-PA"/>
    <property type="gene ID" value="ISCW024861"/>
</dbReference>
<proteinExistence type="predicted"/>
<evidence type="ECO:0000313" key="3">
    <source>
        <dbReference type="EnsemblMetazoa" id="ISCW024861-PA"/>
    </source>
</evidence>
<dbReference type="EMBL" id="DS958714">
    <property type="protein sequence ID" value="EEC19286.1"/>
    <property type="molecule type" value="Genomic_DNA"/>
</dbReference>
<dbReference type="VEuPathDB" id="VectorBase:ISCI024861"/>
<gene>
    <name evidence="2" type="ORF">IscW_ISCW024861</name>
</gene>
<protein>
    <submittedName>
        <fullName evidence="2 3">Uncharacterized protein</fullName>
    </submittedName>
</protein>
<keyword evidence="4" id="KW-1185">Reference proteome</keyword>
<evidence type="ECO:0000313" key="2">
    <source>
        <dbReference type="EMBL" id="EEC19286.1"/>
    </source>
</evidence>
<reference evidence="2 4" key="1">
    <citation type="submission" date="2008-03" db="EMBL/GenBank/DDBJ databases">
        <title>Annotation of Ixodes scapularis.</title>
        <authorList>
            <consortium name="Ixodes scapularis Genome Project Consortium"/>
            <person name="Caler E."/>
            <person name="Hannick L.I."/>
            <person name="Bidwell S."/>
            <person name="Joardar V."/>
            <person name="Thiagarajan M."/>
            <person name="Amedeo P."/>
            <person name="Galinsky K.J."/>
            <person name="Schobel S."/>
            <person name="Inman J."/>
            <person name="Hostetler J."/>
            <person name="Miller J."/>
            <person name="Hammond M."/>
            <person name="Megy K."/>
            <person name="Lawson D."/>
            <person name="Kodira C."/>
            <person name="Sutton G."/>
            <person name="Meyer J."/>
            <person name="Hill C.A."/>
            <person name="Birren B."/>
            <person name="Nene V."/>
            <person name="Collins F."/>
            <person name="Alarcon-Chaidez F."/>
            <person name="Wikel S."/>
            <person name="Strausberg R."/>
        </authorList>
    </citation>
    <scope>NUCLEOTIDE SEQUENCE [LARGE SCALE GENOMIC DNA]</scope>
    <source>
        <strain evidence="4">Wikel</strain>
        <strain evidence="2">Wikel colony</strain>
    </source>
</reference>
<evidence type="ECO:0000313" key="4">
    <source>
        <dbReference type="Proteomes" id="UP000001555"/>
    </source>
</evidence>
<dbReference type="HOGENOM" id="CLU_2707559_0_0_1"/>
<accession>B7QKB4</accession>
<name>B7QKB4_IXOSC</name>
<sequence length="73" mass="8649">MQCDLPVLGNGDEEQFNFDDVDLCKFIYYLLLECIYNFYLFFTGTPRPVIHPENTSKSKWKQRSFDADLDDEV</sequence>